<proteinExistence type="predicted"/>
<sequence length="96" mass="10012">MIASRTVTRPPCLVSGRHAPPIGYDAGCASANVGGNNRDTTAHTLLRRAAREPTAALARTRSGPPHYARAWTPHRLPGTGLTAYVRSPVSASGRGA</sequence>
<dbReference type="EMBL" id="JAZBJO010000055">
    <property type="protein sequence ID" value="MEE4598769.1"/>
    <property type="molecule type" value="Genomic_DNA"/>
</dbReference>
<dbReference type="RefSeq" id="WP_330816104.1">
    <property type="nucleotide sequence ID" value="NZ_JAZBJO010000055.1"/>
</dbReference>
<keyword evidence="3" id="KW-1185">Reference proteome</keyword>
<organism evidence="2 3">
    <name type="scientific">Streptomyces asiaticus subsp. ignotus</name>
    <dbReference type="NCBI Taxonomy" id="3098222"/>
    <lineage>
        <taxon>Bacteria</taxon>
        <taxon>Bacillati</taxon>
        <taxon>Actinomycetota</taxon>
        <taxon>Actinomycetes</taxon>
        <taxon>Kitasatosporales</taxon>
        <taxon>Streptomycetaceae</taxon>
        <taxon>Streptomyces</taxon>
        <taxon>Streptomyces violaceusniger group</taxon>
    </lineage>
</organism>
<comment type="caution">
    <text evidence="2">The sequence shown here is derived from an EMBL/GenBank/DDBJ whole genome shotgun (WGS) entry which is preliminary data.</text>
</comment>
<feature type="region of interest" description="Disordered" evidence="1">
    <location>
        <begin position="52"/>
        <end position="74"/>
    </location>
</feature>
<gene>
    <name evidence="2" type="ORF">V2J94_44285</name>
</gene>
<accession>A0ABU7QBJ0</accession>
<evidence type="ECO:0000313" key="2">
    <source>
        <dbReference type="EMBL" id="MEE4598769.1"/>
    </source>
</evidence>
<protein>
    <submittedName>
        <fullName evidence="2">Uncharacterized protein</fullName>
    </submittedName>
</protein>
<dbReference type="Proteomes" id="UP001354709">
    <property type="component" value="Unassembled WGS sequence"/>
</dbReference>
<reference evidence="2 3" key="1">
    <citation type="submission" date="2023-11" db="EMBL/GenBank/DDBJ databases">
        <title>30 novel species of actinomycetes from the DSMZ collection.</title>
        <authorList>
            <person name="Nouioui I."/>
        </authorList>
    </citation>
    <scope>NUCLEOTIDE SEQUENCE [LARGE SCALE GENOMIC DNA]</scope>
    <source>
        <strain evidence="2 3">DSM 41524</strain>
    </source>
</reference>
<evidence type="ECO:0000313" key="3">
    <source>
        <dbReference type="Proteomes" id="UP001354709"/>
    </source>
</evidence>
<name>A0ABU7QBJ0_9ACTN</name>
<evidence type="ECO:0000256" key="1">
    <source>
        <dbReference type="SAM" id="MobiDB-lite"/>
    </source>
</evidence>